<evidence type="ECO:0000256" key="8">
    <source>
        <dbReference type="RuleBase" id="RU280816"/>
    </source>
</evidence>
<comment type="subcellular location">
    <subcellularLocation>
        <location evidence="1 8">Membrane</location>
        <topology evidence="1 8">Multi-pass membrane protein</topology>
    </subcellularLocation>
</comment>
<feature type="transmembrane region" description="Helical" evidence="10">
    <location>
        <begin position="153"/>
        <end position="172"/>
    </location>
</feature>
<dbReference type="Pfam" id="PF03094">
    <property type="entry name" value="Mlo"/>
    <property type="match status" value="1"/>
</dbReference>
<sequence length="406" mass="46184">MAAEAGSRSLEETPTWAVAVVCFVLVSISIFIEYIIHSIGKWLAKRKKRALYEALEKIKSELMLLGFISLLLTVGQGPITKICIPKSIGDTWHPCNKKQDSKLNNQRKLLSNSSSGSNGSDRRILAADGDNKCASKGKVPFVSAEGIHQLHRFIFVLALYHVIYCIITLALGRAKMRKWKKWEKETRTADYQFSHDPERFRFTRDTSFGRRHLNSWSHSSILLWVVCFFRQFFRSVLKVDYLTLRHGFIIAHLAPIVKLSLISTITSKDHLKKISKMWLESAQLCGYLRSLSYCLILMVNNSDTMQLCDPSSVCPGDTGSSTPSRSMSPAHLLRNYRCDPESVQTSPRMSNLFDTEAREMDSPQDRNHHCPELSSTYIPPVRNANRSQLQIEIETSDFSFDESGRK</sequence>
<comment type="similarity">
    <text evidence="2 8">Belongs to the MLO family.</text>
</comment>
<feature type="transmembrane region" description="Helical" evidence="10">
    <location>
        <begin position="61"/>
        <end position="79"/>
    </location>
</feature>
<keyword evidence="7 8" id="KW-0568">Pathogenesis-related protein</keyword>
<evidence type="ECO:0000256" key="7">
    <source>
        <dbReference type="ARBA" id="ARBA00023265"/>
    </source>
</evidence>
<comment type="function">
    <text evidence="8">May be involved in modulation of pathogen defense and leaf cell death.</text>
</comment>
<feature type="transmembrane region" description="Helical" evidence="10">
    <location>
        <begin position="213"/>
        <end position="233"/>
    </location>
</feature>
<dbReference type="Proteomes" id="UP000467840">
    <property type="component" value="Chromosome 8"/>
</dbReference>
<dbReference type="AlphaFoldDB" id="A0A6A6KLX1"/>
<organism evidence="11 12">
    <name type="scientific">Hevea brasiliensis</name>
    <name type="common">Para rubber tree</name>
    <name type="synonym">Siphonia brasiliensis</name>
    <dbReference type="NCBI Taxonomy" id="3981"/>
    <lineage>
        <taxon>Eukaryota</taxon>
        <taxon>Viridiplantae</taxon>
        <taxon>Streptophyta</taxon>
        <taxon>Embryophyta</taxon>
        <taxon>Tracheophyta</taxon>
        <taxon>Spermatophyta</taxon>
        <taxon>Magnoliopsida</taxon>
        <taxon>eudicotyledons</taxon>
        <taxon>Gunneridae</taxon>
        <taxon>Pentapetalae</taxon>
        <taxon>rosids</taxon>
        <taxon>fabids</taxon>
        <taxon>Malpighiales</taxon>
        <taxon>Euphorbiaceae</taxon>
        <taxon>Crotonoideae</taxon>
        <taxon>Micrandreae</taxon>
        <taxon>Hevea</taxon>
    </lineage>
</organism>
<evidence type="ECO:0000256" key="9">
    <source>
        <dbReference type="SAM" id="MobiDB-lite"/>
    </source>
</evidence>
<dbReference type="GO" id="GO:0005516">
    <property type="term" value="F:calmodulin binding"/>
    <property type="evidence" value="ECO:0007669"/>
    <property type="project" value="UniProtKB-KW"/>
</dbReference>
<feature type="region of interest" description="Disordered" evidence="9">
    <location>
        <begin position="360"/>
        <end position="379"/>
    </location>
</feature>
<protein>
    <recommendedName>
        <fullName evidence="8">MLO-like protein</fullName>
    </recommendedName>
</protein>
<keyword evidence="6 8" id="KW-0472">Membrane</keyword>
<keyword evidence="8" id="KW-0112">Calmodulin-binding</keyword>
<keyword evidence="12" id="KW-1185">Reference proteome</keyword>
<evidence type="ECO:0000256" key="1">
    <source>
        <dbReference type="ARBA" id="ARBA00004141"/>
    </source>
</evidence>
<evidence type="ECO:0000256" key="10">
    <source>
        <dbReference type="SAM" id="Phobius"/>
    </source>
</evidence>
<accession>A0A6A6KLX1</accession>
<name>A0A6A6KLX1_HEVBR</name>
<reference evidence="11 12" key="1">
    <citation type="journal article" date="2020" name="Mol. Plant">
        <title>The Chromosome-Based Rubber Tree Genome Provides New Insights into Spurge Genome Evolution and Rubber Biosynthesis.</title>
        <authorList>
            <person name="Liu J."/>
            <person name="Shi C."/>
            <person name="Shi C.C."/>
            <person name="Li W."/>
            <person name="Zhang Q.J."/>
            <person name="Zhang Y."/>
            <person name="Li K."/>
            <person name="Lu H.F."/>
            <person name="Shi C."/>
            <person name="Zhu S.T."/>
            <person name="Xiao Z.Y."/>
            <person name="Nan H."/>
            <person name="Yue Y."/>
            <person name="Zhu X.G."/>
            <person name="Wu Y."/>
            <person name="Hong X.N."/>
            <person name="Fan G.Y."/>
            <person name="Tong Y."/>
            <person name="Zhang D."/>
            <person name="Mao C.L."/>
            <person name="Liu Y.L."/>
            <person name="Hao S.J."/>
            <person name="Liu W.Q."/>
            <person name="Lv M.Q."/>
            <person name="Zhang H.B."/>
            <person name="Liu Y."/>
            <person name="Hu-Tang G.R."/>
            <person name="Wang J.P."/>
            <person name="Wang J.H."/>
            <person name="Sun Y.H."/>
            <person name="Ni S.B."/>
            <person name="Chen W.B."/>
            <person name="Zhang X.C."/>
            <person name="Jiao Y.N."/>
            <person name="Eichler E.E."/>
            <person name="Li G.H."/>
            <person name="Liu X."/>
            <person name="Gao L.Z."/>
        </authorList>
    </citation>
    <scope>NUCLEOTIDE SEQUENCE [LARGE SCALE GENOMIC DNA]</scope>
    <source>
        <strain evidence="12">cv. GT1</strain>
        <tissue evidence="11">Leaf</tissue>
    </source>
</reference>
<comment type="domain">
    <text evidence="8">The C-terminus contains a calmodulin-binding domain, which binds calmodulin in a calcium-dependent fashion.</text>
</comment>
<feature type="transmembrane region" description="Helical" evidence="10">
    <location>
        <begin position="245"/>
        <end position="267"/>
    </location>
</feature>
<evidence type="ECO:0000256" key="6">
    <source>
        <dbReference type="ARBA" id="ARBA00023136"/>
    </source>
</evidence>
<feature type="compositionally biased region" description="Basic and acidic residues" evidence="9">
    <location>
        <begin position="360"/>
        <end position="371"/>
    </location>
</feature>
<dbReference type="EMBL" id="JAAGAX010000016">
    <property type="protein sequence ID" value="KAF2289960.1"/>
    <property type="molecule type" value="Genomic_DNA"/>
</dbReference>
<gene>
    <name evidence="8" type="primary">MLO</name>
    <name evidence="11" type="ORF">GH714_039321</name>
</gene>
<feature type="transmembrane region" description="Helical" evidence="10">
    <location>
        <begin position="16"/>
        <end position="40"/>
    </location>
</feature>
<evidence type="ECO:0000313" key="11">
    <source>
        <dbReference type="EMBL" id="KAF2289960.1"/>
    </source>
</evidence>
<keyword evidence="3 8" id="KW-0812">Transmembrane</keyword>
<keyword evidence="4 8" id="KW-0611">Plant defense</keyword>
<dbReference type="GO" id="GO:0016020">
    <property type="term" value="C:membrane"/>
    <property type="evidence" value="ECO:0007669"/>
    <property type="project" value="UniProtKB-SubCell"/>
</dbReference>
<evidence type="ECO:0000256" key="2">
    <source>
        <dbReference type="ARBA" id="ARBA00006574"/>
    </source>
</evidence>
<evidence type="ECO:0000256" key="4">
    <source>
        <dbReference type="ARBA" id="ARBA00022821"/>
    </source>
</evidence>
<evidence type="ECO:0000256" key="3">
    <source>
        <dbReference type="ARBA" id="ARBA00022692"/>
    </source>
</evidence>
<evidence type="ECO:0000256" key="5">
    <source>
        <dbReference type="ARBA" id="ARBA00022989"/>
    </source>
</evidence>
<comment type="caution">
    <text evidence="11">The sequence shown here is derived from an EMBL/GenBank/DDBJ whole genome shotgun (WGS) entry which is preliminary data.</text>
</comment>
<proteinExistence type="inferred from homology"/>
<dbReference type="PANTHER" id="PTHR31942:SF114">
    <property type="entry name" value="MLO-LIKE PROTEIN"/>
    <property type="match status" value="1"/>
</dbReference>
<dbReference type="PANTHER" id="PTHR31942">
    <property type="entry name" value="MLO-LIKE PROTEIN 1"/>
    <property type="match status" value="1"/>
</dbReference>
<dbReference type="InterPro" id="IPR004326">
    <property type="entry name" value="Mlo"/>
</dbReference>
<evidence type="ECO:0000313" key="12">
    <source>
        <dbReference type="Proteomes" id="UP000467840"/>
    </source>
</evidence>
<keyword evidence="5 8" id="KW-1133">Transmembrane helix</keyword>
<dbReference type="GO" id="GO:0006952">
    <property type="term" value="P:defense response"/>
    <property type="evidence" value="ECO:0007669"/>
    <property type="project" value="UniProtKB-KW"/>
</dbReference>